<keyword evidence="3" id="KW-1185">Reference proteome</keyword>
<dbReference type="EMBL" id="BPVZ01000097">
    <property type="protein sequence ID" value="GKV32756.1"/>
    <property type="molecule type" value="Genomic_DNA"/>
</dbReference>
<feature type="compositionally biased region" description="Basic and acidic residues" evidence="1">
    <location>
        <begin position="52"/>
        <end position="64"/>
    </location>
</feature>
<sequence length="64" mass="7152">MQDIIQRNISDARKEEIPAEISNKKQLESLQQKERSVNPVLSEASSRQRGTSPDRDSGDGRSIA</sequence>
<reference evidence="2 3" key="1">
    <citation type="journal article" date="2021" name="Commun. Biol.">
        <title>The genome of Shorea leprosula (Dipterocarpaceae) highlights the ecological relevance of drought in aseasonal tropical rainforests.</title>
        <authorList>
            <person name="Ng K.K.S."/>
            <person name="Kobayashi M.J."/>
            <person name="Fawcett J.A."/>
            <person name="Hatakeyama M."/>
            <person name="Paape T."/>
            <person name="Ng C.H."/>
            <person name="Ang C.C."/>
            <person name="Tnah L.H."/>
            <person name="Lee C.T."/>
            <person name="Nishiyama T."/>
            <person name="Sese J."/>
            <person name="O'Brien M.J."/>
            <person name="Copetti D."/>
            <person name="Mohd Noor M.I."/>
            <person name="Ong R.C."/>
            <person name="Putra M."/>
            <person name="Sireger I.Z."/>
            <person name="Indrioko S."/>
            <person name="Kosugi Y."/>
            <person name="Izuno A."/>
            <person name="Isagi Y."/>
            <person name="Lee S.L."/>
            <person name="Shimizu K.K."/>
        </authorList>
    </citation>
    <scope>NUCLEOTIDE SEQUENCE [LARGE SCALE GENOMIC DNA]</scope>
    <source>
        <strain evidence="2">214</strain>
    </source>
</reference>
<gene>
    <name evidence="2" type="ORF">SLEP1_g41338</name>
</gene>
<accession>A0AAV5L766</accession>
<dbReference type="Proteomes" id="UP001054252">
    <property type="component" value="Unassembled WGS sequence"/>
</dbReference>
<comment type="caution">
    <text evidence="2">The sequence shown here is derived from an EMBL/GenBank/DDBJ whole genome shotgun (WGS) entry which is preliminary data.</text>
</comment>
<name>A0AAV5L766_9ROSI</name>
<feature type="compositionally biased region" description="Basic and acidic residues" evidence="1">
    <location>
        <begin position="10"/>
        <end position="36"/>
    </location>
</feature>
<evidence type="ECO:0000256" key="1">
    <source>
        <dbReference type="SAM" id="MobiDB-lite"/>
    </source>
</evidence>
<protein>
    <submittedName>
        <fullName evidence="2">Uncharacterized protein</fullName>
    </submittedName>
</protein>
<dbReference type="AlphaFoldDB" id="A0AAV5L766"/>
<proteinExistence type="predicted"/>
<organism evidence="2 3">
    <name type="scientific">Rubroshorea leprosula</name>
    <dbReference type="NCBI Taxonomy" id="152421"/>
    <lineage>
        <taxon>Eukaryota</taxon>
        <taxon>Viridiplantae</taxon>
        <taxon>Streptophyta</taxon>
        <taxon>Embryophyta</taxon>
        <taxon>Tracheophyta</taxon>
        <taxon>Spermatophyta</taxon>
        <taxon>Magnoliopsida</taxon>
        <taxon>eudicotyledons</taxon>
        <taxon>Gunneridae</taxon>
        <taxon>Pentapetalae</taxon>
        <taxon>rosids</taxon>
        <taxon>malvids</taxon>
        <taxon>Malvales</taxon>
        <taxon>Dipterocarpaceae</taxon>
        <taxon>Rubroshorea</taxon>
    </lineage>
</organism>
<feature type="region of interest" description="Disordered" evidence="1">
    <location>
        <begin position="1"/>
        <end position="64"/>
    </location>
</feature>
<evidence type="ECO:0000313" key="2">
    <source>
        <dbReference type="EMBL" id="GKV32756.1"/>
    </source>
</evidence>
<evidence type="ECO:0000313" key="3">
    <source>
        <dbReference type="Proteomes" id="UP001054252"/>
    </source>
</evidence>